<proteinExistence type="predicted"/>
<accession>A0A671UN80</accession>
<reference evidence="2" key="1">
    <citation type="submission" date="2021-04" db="EMBL/GenBank/DDBJ databases">
        <authorList>
            <consortium name="Wellcome Sanger Institute Data Sharing"/>
        </authorList>
    </citation>
    <scope>NUCLEOTIDE SEQUENCE [LARGE SCALE GENOMIC DNA]</scope>
</reference>
<dbReference type="GeneTree" id="ENSGT00940000165023"/>
<organism evidence="2 3">
    <name type="scientific">Sparus aurata</name>
    <name type="common">Gilthead sea bream</name>
    <dbReference type="NCBI Taxonomy" id="8175"/>
    <lineage>
        <taxon>Eukaryota</taxon>
        <taxon>Metazoa</taxon>
        <taxon>Chordata</taxon>
        <taxon>Craniata</taxon>
        <taxon>Vertebrata</taxon>
        <taxon>Euteleostomi</taxon>
        <taxon>Actinopterygii</taxon>
        <taxon>Neopterygii</taxon>
        <taxon>Teleostei</taxon>
        <taxon>Neoteleostei</taxon>
        <taxon>Acanthomorphata</taxon>
        <taxon>Eupercaria</taxon>
        <taxon>Spariformes</taxon>
        <taxon>Sparidae</taxon>
        <taxon>Sparus</taxon>
    </lineage>
</organism>
<name>A0A671UN80_SPAAU</name>
<dbReference type="PANTHER" id="PTHR31635:SF196">
    <property type="entry name" value="REVERSE TRANSCRIPTASE DOMAIN-CONTAINING PROTEIN-RELATED"/>
    <property type="match status" value="1"/>
</dbReference>
<evidence type="ECO:0000259" key="1">
    <source>
        <dbReference type="PROSITE" id="PS50878"/>
    </source>
</evidence>
<reference evidence="2" key="3">
    <citation type="submission" date="2025-09" db="UniProtKB">
        <authorList>
            <consortium name="Ensembl"/>
        </authorList>
    </citation>
    <scope>IDENTIFICATION</scope>
</reference>
<dbReference type="AlphaFoldDB" id="A0A671UN80"/>
<evidence type="ECO:0000313" key="2">
    <source>
        <dbReference type="Ensembl" id="ENSSAUP00010015388.1"/>
    </source>
</evidence>
<dbReference type="Ensembl" id="ENSSAUT00010016320.1">
    <property type="protein sequence ID" value="ENSSAUP00010015388.1"/>
    <property type="gene ID" value="ENSSAUG00010007145.1"/>
</dbReference>
<dbReference type="InterPro" id="IPR043502">
    <property type="entry name" value="DNA/RNA_pol_sf"/>
</dbReference>
<dbReference type="SUPFAM" id="SSF56672">
    <property type="entry name" value="DNA/RNA polymerases"/>
    <property type="match status" value="1"/>
</dbReference>
<sequence length="435" mass="49632">MPGSWREAIISVIPKEGKDKQDCSSYRPISVLNQDYRLFTAVLARRLERILPGIIHMDQTGFIKGRQMHDNIRRTLHVMQYVTQNKVEAAIVGLDAEKAFDSVGWAFLYKVLGKFCFSETFIKVIQALYDKPTARVKINGSLSRSFTLGRGCRQGCSASPLLFAIFLEPLSCWIKQNDAITGIDVGGGVQKLALFADDLLVYLSSPNTSLPALMATLGEYGRMSGYKINVQKTQVITFFYDPSRAIRDDYNINWEATSIQYLGVTLPRELDQLKSSNYEKLINRIKSDISRWNLIPYTSIVQRVEVIKMNVLPRLLYLFHSLPVEVPDTDFKEWDKLISRYIWQGRRPRIRFKTLQLPKNRGGLALPCMKSYYQAAQIKTLLHIFDPSYSARWKDIEAGTTIRVPIQAMIGDKNLGKHIKDGANPWFKVSGKYLV</sequence>
<feature type="domain" description="Reverse transcriptase" evidence="1">
    <location>
        <begin position="1"/>
        <end position="266"/>
    </location>
</feature>
<evidence type="ECO:0000313" key="3">
    <source>
        <dbReference type="Proteomes" id="UP000472265"/>
    </source>
</evidence>
<dbReference type="OMA" id="NINWEAT"/>
<keyword evidence="3" id="KW-1185">Reference proteome</keyword>
<dbReference type="CDD" id="cd01650">
    <property type="entry name" value="RT_nLTR_like"/>
    <property type="match status" value="1"/>
</dbReference>
<dbReference type="InParanoid" id="A0A671UN80"/>
<dbReference type="Proteomes" id="UP000472265">
    <property type="component" value="Chromosome 23"/>
</dbReference>
<protein>
    <recommendedName>
        <fullName evidence="1">Reverse transcriptase domain-containing protein</fullName>
    </recommendedName>
</protein>
<dbReference type="PANTHER" id="PTHR31635">
    <property type="entry name" value="REVERSE TRANSCRIPTASE DOMAIN-CONTAINING PROTEIN-RELATED"/>
    <property type="match status" value="1"/>
</dbReference>
<dbReference type="PROSITE" id="PS50878">
    <property type="entry name" value="RT_POL"/>
    <property type="match status" value="1"/>
</dbReference>
<dbReference type="Pfam" id="PF00078">
    <property type="entry name" value="RVT_1"/>
    <property type="match status" value="1"/>
</dbReference>
<reference evidence="2" key="2">
    <citation type="submission" date="2025-08" db="UniProtKB">
        <authorList>
            <consortium name="Ensembl"/>
        </authorList>
    </citation>
    <scope>IDENTIFICATION</scope>
</reference>
<dbReference type="InterPro" id="IPR000477">
    <property type="entry name" value="RT_dom"/>
</dbReference>